<protein>
    <submittedName>
        <fullName evidence="7">MFS transporter</fullName>
    </submittedName>
</protein>
<name>A0A7M2RD17_9FIRM</name>
<evidence type="ECO:0000256" key="2">
    <source>
        <dbReference type="ARBA" id="ARBA00022692"/>
    </source>
</evidence>
<feature type="transmembrane region" description="Helical" evidence="5">
    <location>
        <begin position="397"/>
        <end position="414"/>
    </location>
</feature>
<dbReference type="InterPro" id="IPR036259">
    <property type="entry name" value="MFS_trans_sf"/>
</dbReference>
<proteinExistence type="predicted"/>
<dbReference type="RefSeq" id="WP_193734538.1">
    <property type="nucleotide sequence ID" value="NZ_CP063304.1"/>
</dbReference>
<keyword evidence="2 5" id="KW-0812">Transmembrane</keyword>
<feature type="transmembrane region" description="Helical" evidence="5">
    <location>
        <begin position="329"/>
        <end position="347"/>
    </location>
</feature>
<feature type="transmembrane region" description="Helical" evidence="5">
    <location>
        <begin position="146"/>
        <end position="170"/>
    </location>
</feature>
<feature type="transmembrane region" description="Helical" evidence="5">
    <location>
        <begin position="367"/>
        <end position="385"/>
    </location>
</feature>
<evidence type="ECO:0000256" key="3">
    <source>
        <dbReference type="ARBA" id="ARBA00022989"/>
    </source>
</evidence>
<feature type="transmembrane region" description="Helical" evidence="5">
    <location>
        <begin position="182"/>
        <end position="202"/>
    </location>
</feature>
<keyword evidence="3 5" id="KW-1133">Transmembrane helix</keyword>
<feature type="transmembrane region" description="Helical" evidence="5">
    <location>
        <begin position="305"/>
        <end position="323"/>
    </location>
</feature>
<evidence type="ECO:0000313" key="8">
    <source>
        <dbReference type="Proteomes" id="UP000593601"/>
    </source>
</evidence>
<feature type="transmembrane region" description="Helical" evidence="5">
    <location>
        <begin position="61"/>
        <end position="82"/>
    </location>
</feature>
<feature type="domain" description="Major facilitator superfamily associated" evidence="6">
    <location>
        <begin position="43"/>
        <end position="376"/>
    </location>
</feature>
<evidence type="ECO:0000259" key="6">
    <source>
        <dbReference type="Pfam" id="PF12832"/>
    </source>
</evidence>
<dbReference type="Pfam" id="PF12832">
    <property type="entry name" value="MFS_1_like"/>
    <property type="match status" value="1"/>
</dbReference>
<dbReference type="InterPro" id="IPR024989">
    <property type="entry name" value="MFS_assoc_dom"/>
</dbReference>
<dbReference type="PANTHER" id="PTHR23518">
    <property type="entry name" value="C-METHYLTRANSFERASE"/>
    <property type="match status" value="1"/>
</dbReference>
<gene>
    <name evidence="7" type="ORF">INP51_08965</name>
</gene>
<keyword evidence="8" id="KW-1185">Reference proteome</keyword>
<dbReference type="GO" id="GO:0016020">
    <property type="term" value="C:membrane"/>
    <property type="evidence" value="ECO:0007669"/>
    <property type="project" value="UniProtKB-SubCell"/>
</dbReference>
<feature type="transmembrane region" description="Helical" evidence="5">
    <location>
        <begin position="275"/>
        <end position="293"/>
    </location>
</feature>
<dbReference type="Proteomes" id="UP000593601">
    <property type="component" value="Chromosome"/>
</dbReference>
<evidence type="ECO:0000256" key="4">
    <source>
        <dbReference type="ARBA" id="ARBA00023136"/>
    </source>
</evidence>
<dbReference type="SUPFAM" id="SSF103473">
    <property type="entry name" value="MFS general substrate transporter"/>
    <property type="match status" value="1"/>
</dbReference>
<comment type="subcellular location">
    <subcellularLocation>
        <location evidence="1">Membrane</location>
        <topology evidence="1">Multi-pass membrane protein</topology>
    </subcellularLocation>
</comment>
<dbReference type="KEGG" id="bliq:INP51_08965"/>
<dbReference type="PANTHER" id="PTHR23518:SF2">
    <property type="entry name" value="MAJOR FACILITATOR SUPERFAMILY TRANSPORTER"/>
    <property type="match status" value="1"/>
</dbReference>
<organism evidence="7 8">
    <name type="scientific">Blautia liquoris</name>
    <dbReference type="NCBI Taxonomy" id="2779518"/>
    <lineage>
        <taxon>Bacteria</taxon>
        <taxon>Bacillati</taxon>
        <taxon>Bacillota</taxon>
        <taxon>Clostridia</taxon>
        <taxon>Lachnospirales</taxon>
        <taxon>Lachnospiraceae</taxon>
        <taxon>Blautia</taxon>
    </lineage>
</organism>
<dbReference type="EMBL" id="CP063304">
    <property type="protein sequence ID" value="QOV18176.1"/>
    <property type="molecule type" value="Genomic_DNA"/>
</dbReference>
<accession>A0A7M2RD17</accession>
<sequence length="427" mass="48976">MNKISTRERIRNHPLIRTLFELEGNQKVLTFLEPLWGIPQNLIAPYATLYMYELGVNDVQIGLLMSIAMFVQMISAFAGGIIADRAGRKVTCNFGDFLGWCIPCVIWAVSQNFWFFLAAIVLNSFEQVNQTAWNCLLIEDAPSGQILHIYTWVTISGLLSVFFAPISGFVISRVSLVPVMRVLYFIFAVCMTVKCLITIRCTKETRQGMKRKEQTKGQSLWYMISEYRYILPRIFQDKPTVKILIIMVLLQMTTQITNNFFSLYTTENLGIQKSFLALFPILRAVIMLIFMFVMQEKLENFPFRIPMGVGFLLYIGSQLILIFSPHRNYIFIILYTIMEAFAFALVVPRKDSMLALYVDPEERARIVSVLGVIMFIFASPSGYIAGKLSSINRQLPFILNMSLYVISGIITIRFNDPLPEYLETEND</sequence>
<evidence type="ECO:0000256" key="1">
    <source>
        <dbReference type="ARBA" id="ARBA00004141"/>
    </source>
</evidence>
<feature type="transmembrane region" description="Helical" evidence="5">
    <location>
        <begin position="97"/>
        <end position="125"/>
    </location>
</feature>
<dbReference type="AlphaFoldDB" id="A0A7M2RD17"/>
<evidence type="ECO:0000256" key="5">
    <source>
        <dbReference type="SAM" id="Phobius"/>
    </source>
</evidence>
<keyword evidence="4 5" id="KW-0472">Membrane</keyword>
<reference evidence="7 8" key="1">
    <citation type="submission" date="2020-10" db="EMBL/GenBank/DDBJ databases">
        <title>Blautia liquoris sp.nov., isolated from the mud in a fermentation cellar used for the production of Chinese strong-flavoured liquor.</title>
        <authorList>
            <person name="Lu L."/>
        </authorList>
    </citation>
    <scope>NUCLEOTIDE SEQUENCE [LARGE SCALE GENOMIC DNA]</scope>
    <source>
        <strain evidence="7 8">LZLJ-3</strain>
    </source>
</reference>
<dbReference type="Gene3D" id="1.20.1250.20">
    <property type="entry name" value="MFS general substrate transporter like domains"/>
    <property type="match status" value="1"/>
</dbReference>
<evidence type="ECO:0000313" key="7">
    <source>
        <dbReference type="EMBL" id="QOV18176.1"/>
    </source>
</evidence>